<reference evidence="2 3" key="1">
    <citation type="submission" date="2024-02" db="EMBL/GenBank/DDBJ databases">
        <authorList>
            <person name="Daric V."/>
            <person name="Darras S."/>
        </authorList>
    </citation>
    <scope>NUCLEOTIDE SEQUENCE [LARGE SCALE GENOMIC DNA]</scope>
</reference>
<gene>
    <name evidence="2" type="ORF">CVLEPA_LOCUS25725</name>
</gene>
<proteinExistence type="predicted"/>
<accession>A0ABP0GNG1</accession>
<keyword evidence="3" id="KW-1185">Reference proteome</keyword>
<dbReference type="EMBL" id="CAWYQH010000130">
    <property type="protein sequence ID" value="CAK8692461.1"/>
    <property type="molecule type" value="Genomic_DNA"/>
</dbReference>
<evidence type="ECO:0000256" key="1">
    <source>
        <dbReference type="SAM" id="MobiDB-lite"/>
    </source>
</evidence>
<evidence type="ECO:0000313" key="2">
    <source>
        <dbReference type="EMBL" id="CAK8692461.1"/>
    </source>
</evidence>
<comment type="caution">
    <text evidence="2">The sequence shown here is derived from an EMBL/GenBank/DDBJ whole genome shotgun (WGS) entry which is preliminary data.</text>
</comment>
<dbReference type="Proteomes" id="UP001642483">
    <property type="component" value="Unassembled WGS sequence"/>
</dbReference>
<name>A0ABP0GNG1_CLALP</name>
<protein>
    <submittedName>
        <fullName evidence="2">Uncharacterized protein</fullName>
    </submittedName>
</protein>
<organism evidence="2 3">
    <name type="scientific">Clavelina lepadiformis</name>
    <name type="common">Light-bulb sea squirt</name>
    <name type="synonym">Ascidia lepadiformis</name>
    <dbReference type="NCBI Taxonomy" id="159417"/>
    <lineage>
        <taxon>Eukaryota</taxon>
        <taxon>Metazoa</taxon>
        <taxon>Chordata</taxon>
        <taxon>Tunicata</taxon>
        <taxon>Ascidiacea</taxon>
        <taxon>Aplousobranchia</taxon>
        <taxon>Clavelinidae</taxon>
        <taxon>Clavelina</taxon>
    </lineage>
</organism>
<feature type="region of interest" description="Disordered" evidence="1">
    <location>
        <begin position="86"/>
        <end position="106"/>
    </location>
</feature>
<sequence length="106" mass="12218">MRSVLGEKNFNFVIVKNDFDDYLLMLGYGLPETRFNCGQMTAMSSSLATEMPTATGTFHPRIKDTYLPKYVEENLKKFHKIVQRETRIARRPRPSGPIVPQYDSKS</sequence>
<evidence type="ECO:0000313" key="3">
    <source>
        <dbReference type="Proteomes" id="UP001642483"/>
    </source>
</evidence>